<dbReference type="PANTHER" id="PTHR31532">
    <property type="entry name" value="BIORIENTATION OF CHROMOSOMES IN CELL DIVISION 1 FAMILY MEMBER"/>
    <property type="match status" value="1"/>
</dbReference>
<dbReference type="GO" id="GO:0031297">
    <property type="term" value="P:replication fork processing"/>
    <property type="evidence" value="ECO:0007669"/>
    <property type="project" value="TreeGrafter"/>
</dbReference>
<evidence type="ECO:0000313" key="4">
    <source>
        <dbReference type="Proteomes" id="UP000285301"/>
    </source>
</evidence>
<feature type="compositionally biased region" description="Basic and acidic residues" evidence="1">
    <location>
        <begin position="278"/>
        <end position="327"/>
    </location>
</feature>
<dbReference type="PANTHER" id="PTHR31532:SF10">
    <property type="entry name" value="BIORIENTATION OF CHROMOSOMES IN CELL DIVISION PROTEIN 1-LIKE 1"/>
    <property type="match status" value="1"/>
</dbReference>
<dbReference type="OrthoDB" id="7605699at2759"/>
<feature type="region of interest" description="Disordered" evidence="1">
    <location>
        <begin position="219"/>
        <end position="361"/>
    </location>
</feature>
<proteinExistence type="predicted"/>
<evidence type="ECO:0000259" key="2">
    <source>
        <dbReference type="Pfam" id="PF05205"/>
    </source>
</evidence>
<dbReference type="Proteomes" id="UP000285301">
    <property type="component" value="Unassembled WGS sequence"/>
</dbReference>
<feature type="region of interest" description="Disordered" evidence="1">
    <location>
        <begin position="377"/>
        <end position="406"/>
    </location>
</feature>
<feature type="region of interest" description="Disordered" evidence="1">
    <location>
        <begin position="432"/>
        <end position="515"/>
    </location>
</feature>
<evidence type="ECO:0000256" key="1">
    <source>
        <dbReference type="SAM" id="MobiDB-lite"/>
    </source>
</evidence>
<keyword evidence="3" id="KW-0131">Cell cycle</keyword>
<dbReference type="AlphaFoldDB" id="A0A443QKY1"/>
<feature type="compositionally biased region" description="Polar residues" evidence="1">
    <location>
        <begin position="268"/>
        <end position="277"/>
    </location>
</feature>
<accession>A0A443QKY1</accession>
<feature type="region of interest" description="Disordered" evidence="1">
    <location>
        <begin position="136"/>
        <end position="167"/>
    </location>
</feature>
<protein>
    <submittedName>
        <fullName evidence="3">Biorientation of chromosomes in cell division protein 1-like 1 isoform X1</fullName>
    </submittedName>
</protein>
<reference evidence="3 4" key="1">
    <citation type="journal article" date="2018" name="Gigascience">
        <title>Genomes of trombidid mites reveal novel predicted allergens and laterally-transferred genes associated with secondary metabolism.</title>
        <authorList>
            <person name="Dong X."/>
            <person name="Chaisiri K."/>
            <person name="Xia D."/>
            <person name="Armstrong S.D."/>
            <person name="Fang Y."/>
            <person name="Donnelly M.J."/>
            <person name="Kadowaki T."/>
            <person name="McGarry J.W."/>
            <person name="Darby A.C."/>
            <person name="Makepeace B.L."/>
        </authorList>
    </citation>
    <scope>NUCLEOTIDE SEQUENCE [LARGE SCALE GENOMIC DNA]</scope>
    <source>
        <strain evidence="3">UoL-WK</strain>
    </source>
</reference>
<keyword evidence="3" id="KW-0132">Cell division</keyword>
<keyword evidence="4" id="KW-1185">Reference proteome</keyword>
<organism evidence="3 4">
    <name type="scientific">Dinothrombium tinctorium</name>
    <dbReference type="NCBI Taxonomy" id="1965070"/>
    <lineage>
        <taxon>Eukaryota</taxon>
        <taxon>Metazoa</taxon>
        <taxon>Ecdysozoa</taxon>
        <taxon>Arthropoda</taxon>
        <taxon>Chelicerata</taxon>
        <taxon>Arachnida</taxon>
        <taxon>Acari</taxon>
        <taxon>Acariformes</taxon>
        <taxon>Trombidiformes</taxon>
        <taxon>Prostigmata</taxon>
        <taxon>Anystina</taxon>
        <taxon>Parasitengona</taxon>
        <taxon>Trombidioidea</taxon>
        <taxon>Trombidiidae</taxon>
        <taxon>Dinothrombium</taxon>
    </lineage>
</organism>
<gene>
    <name evidence="3" type="ORF">B4U79_04588</name>
</gene>
<dbReference type="GO" id="GO:0048188">
    <property type="term" value="C:Set1C/COMPASS complex"/>
    <property type="evidence" value="ECO:0007669"/>
    <property type="project" value="TreeGrafter"/>
</dbReference>
<feature type="compositionally biased region" description="Polar residues" evidence="1">
    <location>
        <begin position="332"/>
        <end position="342"/>
    </location>
</feature>
<feature type="domain" description="BOD1/SHG1" evidence="2">
    <location>
        <begin position="18"/>
        <end position="112"/>
    </location>
</feature>
<feature type="compositionally biased region" description="Low complexity" evidence="1">
    <location>
        <begin position="250"/>
        <end position="259"/>
    </location>
</feature>
<evidence type="ECO:0000313" key="3">
    <source>
        <dbReference type="EMBL" id="RWS03690.1"/>
    </source>
</evidence>
<feature type="compositionally biased region" description="Basic and acidic residues" evidence="1">
    <location>
        <begin position="481"/>
        <end position="496"/>
    </location>
</feature>
<dbReference type="Pfam" id="PF05205">
    <property type="entry name" value="COMPASS-Shg1"/>
    <property type="match status" value="1"/>
</dbReference>
<dbReference type="GO" id="GO:0051301">
    <property type="term" value="P:cell division"/>
    <property type="evidence" value="ECO:0007669"/>
    <property type="project" value="UniProtKB-KW"/>
</dbReference>
<dbReference type="EMBL" id="NCKU01006255">
    <property type="protein sequence ID" value="RWS03690.1"/>
    <property type="molecule type" value="Genomic_DNA"/>
</dbReference>
<dbReference type="STRING" id="1965070.A0A443QKY1"/>
<name>A0A443QKY1_9ACAR</name>
<sequence length="515" mass="59060">MNKSLILSEDDDEAKAAIVQHLKSEGIFDEFRKECLSDVDTKPSFLNLRQRLDGYVSKFLSQQQWSPNLNKNQLRESLRRQINESSMVKYGVEHLVEQVVNSKVQTTFYPKIDDIVKQLLGIKDEQNDIIWPEEEVNDASEQKQSSHVKNELDEDQTTFKPMDEDSNMDIDMDVKPNIEEINSFIASTSQTDSSEHKLFRVKQEEIDSDERSLEMKLQETTLRSSDDESNSINFRTVRDIPMVESSSDASKSQETSSTIESKESSVENKNLSSSNSVKIEKLDTDKKVVKTESKRKSEYEREAKEVSKSKEKQKSESRSQAKAKIIDDNYLSDVSSVHTSDLSDFDDRISLSSEEDDETKKVKISLKEVKQMTDVSALKEKVCSPVDNDSDSNSKTQKRERKVNPKYISSEYSSLFNQKWNENESNIEVSKSKNVTVKTEDSKSAQHLVETTSKNVRQKEEIEESADIPIQTKPKKKLVKQKSESQKRYDASDLYKPRPVIPSRRNRNSAPDQNA</sequence>
<comment type="caution">
    <text evidence="3">The sequence shown here is derived from an EMBL/GenBank/DDBJ whole genome shotgun (WGS) entry which is preliminary data.</text>
</comment>
<dbReference type="InterPro" id="IPR055264">
    <property type="entry name" value="BOD1/SHG1_dom"/>
</dbReference>